<accession>A0A0B7FM47</accession>
<feature type="region of interest" description="Disordered" evidence="6">
    <location>
        <begin position="435"/>
        <end position="538"/>
    </location>
</feature>
<keyword evidence="2" id="KW-0813">Transport</keyword>
<evidence type="ECO:0000256" key="5">
    <source>
        <dbReference type="ARBA" id="ARBA00023136"/>
    </source>
</evidence>
<organism evidence="8 9">
    <name type="scientific">Thanatephorus cucumeris (strain AG1-IB / isolate 7/3/14)</name>
    <name type="common">Lettuce bottom rot fungus</name>
    <name type="synonym">Rhizoctonia solani</name>
    <dbReference type="NCBI Taxonomy" id="1108050"/>
    <lineage>
        <taxon>Eukaryota</taxon>
        <taxon>Fungi</taxon>
        <taxon>Dikarya</taxon>
        <taxon>Basidiomycota</taxon>
        <taxon>Agaricomycotina</taxon>
        <taxon>Agaricomycetes</taxon>
        <taxon>Cantharellales</taxon>
        <taxon>Ceratobasidiaceae</taxon>
        <taxon>Rhizoctonia</taxon>
        <taxon>Rhizoctonia solani AG-1</taxon>
    </lineage>
</organism>
<feature type="transmembrane region" description="Helical" evidence="7">
    <location>
        <begin position="267"/>
        <end position="287"/>
    </location>
</feature>
<dbReference type="AlphaFoldDB" id="A0A0B7FM47"/>
<dbReference type="EMBL" id="LN679133">
    <property type="protein sequence ID" value="CEL58755.1"/>
    <property type="molecule type" value="Genomic_DNA"/>
</dbReference>
<evidence type="ECO:0000256" key="3">
    <source>
        <dbReference type="ARBA" id="ARBA00022692"/>
    </source>
</evidence>
<feature type="transmembrane region" description="Helical" evidence="7">
    <location>
        <begin position="71"/>
        <end position="92"/>
    </location>
</feature>
<feature type="compositionally biased region" description="Low complexity" evidence="6">
    <location>
        <begin position="472"/>
        <end position="484"/>
    </location>
</feature>
<dbReference type="Proteomes" id="UP000059188">
    <property type="component" value="Unassembled WGS sequence"/>
</dbReference>
<evidence type="ECO:0000256" key="1">
    <source>
        <dbReference type="ARBA" id="ARBA00004141"/>
    </source>
</evidence>
<reference evidence="8 9" key="1">
    <citation type="submission" date="2014-11" db="EMBL/GenBank/DDBJ databases">
        <authorList>
            <person name="Wibberg Daniel"/>
        </authorList>
    </citation>
    <scope>NUCLEOTIDE SEQUENCE [LARGE SCALE GENOMIC DNA]</scope>
    <source>
        <strain evidence="8">Rhizoctonia solani AG1-IB 7/3/14</strain>
    </source>
</reference>
<protein>
    <submittedName>
        <fullName evidence="8">General alpha-glucoside permease</fullName>
    </submittedName>
</protein>
<dbReference type="GO" id="GO:0005886">
    <property type="term" value="C:plasma membrane"/>
    <property type="evidence" value="ECO:0007669"/>
    <property type="project" value="TreeGrafter"/>
</dbReference>
<gene>
    <name evidence="8" type="ORF">RSOLAG1IB_08801</name>
</gene>
<dbReference type="Gene3D" id="1.20.1250.20">
    <property type="entry name" value="MFS general substrate transporter like domains"/>
    <property type="match status" value="1"/>
</dbReference>
<feature type="transmembrane region" description="Helical" evidence="7">
    <location>
        <begin position="210"/>
        <end position="232"/>
    </location>
</feature>
<dbReference type="InterPro" id="IPR036259">
    <property type="entry name" value="MFS_trans_sf"/>
</dbReference>
<comment type="subcellular location">
    <subcellularLocation>
        <location evidence="1">Membrane</location>
        <topology evidence="1">Multi-pass membrane protein</topology>
    </subcellularLocation>
</comment>
<dbReference type="SUPFAM" id="SSF103473">
    <property type="entry name" value="MFS general substrate transporter"/>
    <property type="match status" value="1"/>
</dbReference>
<keyword evidence="4 7" id="KW-1133">Transmembrane helix</keyword>
<sequence length="660" mass="70277">MAGALGLPTGGSGGEPKGSVWTGRARVRGPLWAQLPLLTIGMLGLQIVWSVEMAYASPYLLSLGLNKSHMALVFVAGPLSGLIMQPLIGVLADHSTSSLGRRRPYMLAASLVSIGGLMLLGFTREFSGIFGGAKGLTIGIAVYAIFCIDFSINAVQAVDRALLVDILPPALQASGNAWAGRMFGLGSVAGFFIGGINLPSVFPWLGRTQLEVLSVISSVLLLALHGVTAASVEEKVLITDGSASDGNVFVRIFKDIWENILTLPRTIRSICLVQFFSWVAWFPVLFYSSTWVGDIYKAAAIENGRAEDDPTLHDEATRIGSLALLYSSILSFTISVVAPFFIRPNRGTGNDTIKGPMDKFKISLGGLWSLSQGIFACSMMATLLPQTVTSATIIITITGFCWAVSQWAPFSLLGEAILLSAPDYTVVPQLEDSADEIPLTDRRSRRRSSSPSPPRHSRSPSPALAPQKSRSRTPSSTHSSSSSSVRGEGSTPASALFGNDPARRSRPKMGKRVSGGVRNGTDDDFQRNNDGPVDNDTLELEDGELEMGGGNRSTDEGVGSKAGIILGIHNLVVVVPQFLVTGLSAVLFALFEPHRSVLHGKHPGNIPPGTNVTMPLNNLEIREEENDASSDSIGLIFRIGGVSAAVASLLAWRLARELTR</sequence>
<feature type="transmembrane region" description="Helical" evidence="7">
    <location>
        <begin position="104"/>
        <end position="123"/>
    </location>
</feature>
<feature type="transmembrane region" description="Helical" evidence="7">
    <location>
        <begin position="635"/>
        <end position="655"/>
    </location>
</feature>
<evidence type="ECO:0000256" key="2">
    <source>
        <dbReference type="ARBA" id="ARBA00022448"/>
    </source>
</evidence>
<feature type="transmembrane region" description="Helical" evidence="7">
    <location>
        <begin position="178"/>
        <end position="198"/>
    </location>
</feature>
<evidence type="ECO:0000256" key="6">
    <source>
        <dbReference type="SAM" id="MobiDB-lite"/>
    </source>
</evidence>
<keyword evidence="3 7" id="KW-0812">Transmembrane</keyword>
<evidence type="ECO:0000313" key="9">
    <source>
        <dbReference type="Proteomes" id="UP000059188"/>
    </source>
</evidence>
<dbReference type="Pfam" id="PF13347">
    <property type="entry name" value="MFS_2"/>
    <property type="match status" value="1"/>
</dbReference>
<dbReference type="OrthoDB" id="2153176at2759"/>
<name>A0A0B7FM47_THACB</name>
<proteinExistence type="predicted"/>
<feature type="transmembrane region" description="Helical" evidence="7">
    <location>
        <begin position="571"/>
        <end position="591"/>
    </location>
</feature>
<keyword evidence="5 7" id="KW-0472">Membrane</keyword>
<evidence type="ECO:0000256" key="4">
    <source>
        <dbReference type="ARBA" id="ARBA00022989"/>
    </source>
</evidence>
<dbReference type="PANTHER" id="PTHR19432:SF91">
    <property type="entry name" value="GENERAL ALPHA-GLUCOSIDE PERMEASE"/>
    <property type="match status" value="1"/>
</dbReference>
<feature type="transmembrane region" description="Helical" evidence="7">
    <location>
        <begin position="31"/>
        <end position="51"/>
    </location>
</feature>
<feature type="transmembrane region" description="Helical" evidence="7">
    <location>
        <begin position="362"/>
        <end position="384"/>
    </location>
</feature>
<feature type="transmembrane region" description="Helical" evidence="7">
    <location>
        <begin position="135"/>
        <end position="158"/>
    </location>
</feature>
<dbReference type="GO" id="GO:0008506">
    <property type="term" value="F:sucrose:proton symporter activity"/>
    <property type="evidence" value="ECO:0007669"/>
    <property type="project" value="TreeGrafter"/>
</dbReference>
<keyword evidence="9" id="KW-1185">Reference proteome</keyword>
<evidence type="ECO:0000313" key="8">
    <source>
        <dbReference type="EMBL" id="CEL58755.1"/>
    </source>
</evidence>
<evidence type="ECO:0000256" key="7">
    <source>
        <dbReference type="SAM" id="Phobius"/>
    </source>
</evidence>
<dbReference type="PANTHER" id="PTHR19432">
    <property type="entry name" value="SUGAR TRANSPORTER"/>
    <property type="match status" value="1"/>
</dbReference>
<feature type="region of interest" description="Disordered" evidence="6">
    <location>
        <begin position="1"/>
        <end position="21"/>
    </location>
</feature>
<feature type="transmembrane region" description="Helical" evidence="7">
    <location>
        <begin position="322"/>
        <end position="342"/>
    </location>
</feature>